<gene>
    <name evidence="6" type="ORF">N7537_011472</name>
</gene>
<dbReference type="PANTHER" id="PTHR38111:SF2">
    <property type="entry name" value="FINGER DOMAIN PROTEIN, PUTATIVE (AFU_ORTHOLOGUE AFUA_1G01560)-RELATED"/>
    <property type="match status" value="1"/>
</dbReference>
<evidence type="ECO:0000313" key="7">
    <source>
        <dbReference type="Proteomes" id="UP001213799"/>
    </source>
</evidence>
<sequence>MEQAPSHRGARRTFKCETCRDRKVKCDLQKPFCGPCRSVGTICKGYNSPVVIVPFQPPSTRQRQLTGDRGATASLARESGNALILRNQRTEPSIPRFLNDSNANFREYFLLRLIGDGCSQGMINLLSEFINRNVPDGSLQQRCIDALTVTYYSRRAVDYRASEEGMKAYSNALTGVRYSNIFNTPLHRPGQLDVGVLMSIMCLCLYENIIVTKARSWIMHYGAISLLLEMQRPEYYRTGENRRILQAFRYIIIVSAGTFRHPCFLAQEAWKEVIKPVGREISYKFDNLLNIAVDIPGLLHGLDNLKNGRLSDGTERASLALRTGRMLLALQDWREISLPSLSTDGDYSRQISLQTASAIAFHHMLLLLIEELCYLLAIPWLPPTSLSLKATFGLISASAAMGRVERKHVLASDILRLSQQFIGSETPIYGVLNFMIPLHVAHDNLIKQSPEMDAIDHLMGAVVAKQHGFHIALQHEGMYKAFEDASPSP</sequence>
<accession>A0AAD6GUR5</accession>
<dbReference type="Gene3D" id="4.10.240.10">
    <property type="entry name" value="Zn(2)-C6 fungal-type DNA-binding domain"/>
    <property type="match status" value="1"/>
</dbReference>
<evidence type="ECO:0000256" key="4">
    <source>
        <dbReference type="ARBA" id="ARBA00023242"/>
    </source>
</evidence>
<keyword evidence="1" id="KW-0805">Transcription regulation</keyword>
<evidence type="ECO:0000256" key="3">
    <source>
        <dbReference type="ARBA" id="ARBA00023163"/>
    </source>
</evidence>
<dbReference type="PANTHER" id="PTHR38111">
    <property type="entry name" value="ZN(2)-C6 FUNGAL-TYPE DOMAIN-CONTAINING PROTEIN-RELATED"/>
    <property type="match status" value="1"/>
</dbReference>
<proteinExistence type="predicted"/>
<organism evidence="6 7">
    <name type="scientific">Penicillium hordei</name>
    <dbReference type="NCBI Taxonomy" id="40994"/>
    <lineage>
        <taxon>Eukaryota</taxon>
        <taxon>Fungi</taxon>
        <taxon>Dikarya</taxon>
        <taxon>Ascomycota</taxon>
        <taxon>Pezizomycotina</taxon>
        <taxon>Eurotiomycetes</taxon>
        <taxon>Eurotiomycetidae</taxon>
        <taxon>Eurotiales</taxon>
        <taxon>Aspergillaceae</taxon>
        <taxon>Penicillium</taxon>
    </lineage>
</organism>
<dbReference type="SUPFAM" id="SSF57701">
    <property type="entry name" value="Zn2/Cys6 DNA-binding domain"/>
    <property type="match status" value="1"/>
</dbReference>
<dbReference type="GO" id="GO:0003677">
    <property type="term" value="F:DNA binding"/>
    <property type="evidence" value="ECO:0007669"/>
    <property type="project" value="UniProtKB-KW"/>
</dbReference>
<dbReference type="GO" id="GO:0000981">
    <property type="term" value="F:DNA-binding transcription factor activity, RNA polymerase II-specific"/>
    <property type="evidence" value="ECO:0007669"/>
    <property type="project" value="InterPro"/>
</dbReference>
<keyword evidence="4" id="KW-0539">Nucleus</keyword>
<dbReference type="Proteomes" id="UP001213799">
    <property type="component" value="Unassembled WGS sequence"/>
</dbReference>
<dbReference type="GO" id="GO:0008270">
    <property type="term" value="F:zinc ion binding"/>
    <property type="evidence" value="ECO:0007669"/>
    <property type="project" value="InterPro"/>
</dbReference>
<evidence type="ECO:0000313" key="6">
    <source>
        <dbReference type="EMBL" id="KAJ5588794.1"/>
    </source>
</evidence>
<dbReference type="SMART" id="SM00066">
    <property type="entry name" value="GAL4"/>
    <property type="match status" value="1"/>
</dbReference>
<dbReference type="InterPro" id="IPR021858">
    <property type="entry name" value="Fun_TF"/>
</dbReference>
<keyword evidence="3" id="KW-0804">Transcription</keyword>
<evidence type="ECO:0000259" key="5">
    <source>
        <dbReference type="PROSITE" id="PS50048"/>
    </source>
</evidence>
<dbReference type="Pfam" id="PF00172">
    <property type="entry name" value="Zn_clus"/>
    <property type="match status" value="1"/>
</dbReference>
<dbReference type="Pfam" id="PF11951">
    <property type="entry name" value="Fungal_trans_2"/>
    <property type="match status" value="1"/>
</dbReference>
<keyword evidence="2" id="KW-0238">DNA-binding</keyword>
<name>A0AAD6GUR5_9EURO</name>
<dbReference type="EMBL" id="JAQJAE010000006">
    <property type="protein sequence ID" value="KAJ5588794.1"/>
    <property type="molecule type" value="Genomic_DNA"/>
</dbReference>
<dbReference type="PROSITE" id="PS50048">
    <property type="entry name" value="ZN2_CY6_FUNGAL_2"/>
    <property type="match status" value="1"/>
</dbReference>
<feature type="domain" description="Zn(2)-C6 fungal-type" evidence="5">
    <location>
        <begin position="15"/>
        <end position="43"/>
    </location>
</feature>
<dbReference type="RefSeq" id="XP_056747813.1">
    <property type="nucleotide sequence ID" value="XM_056902526.1"/>
</dbReference>
<comment type="caution">
    <text evidence="6">The sequence shown here is derived from an EMBL/GenBank/DDBJ whole genome shotgun (WGS) entry which is preliminary data.</text>
</comment>
<evidence type="ECO:0000256" key="2">
    <source>
        <dbReference type="ARBA" id="ARBA00023125"/>
    </source>
</evidence>
<reference evidence="6" key="1">
    <citation type="journal article" date="2023" name="IMA Fungus">
        <title>Comparative genomic study of the Penicillium genus elucidates a diverse pangenome and 15 lateral gene transfer events.</title>
        <authorList>
            <person name="Petersen C."/>
            <person name="Sorensen T."/>
            <person name="Nielsen M.R."/>
            <person name="Sondergaard T.E."/>
            <person name="Sorensen J.L."/>
            <person name="Fitzpatrick D.A."/>
            <person name="Frisvad J.C."/>
            <person name="Nielsen K.L."/>
        </authorList>
    </citation>
    <scope>NUCLEOTIDE SEQUENCE</scope>
    <source>
        <strain evidence="6">IBT 12815</strain>
    </source>
</reference>
<dbReference type="CDD" id="cd00067">
    <property type="entry name" value="GAL4"/>
    <property type="match status" value="1"/>
</dbReference>
<reference evidence="6" key="2">
    <citation type="submission" date="2023-01" db="EMBL/GenBank/DDBJ databases">
        <authorList>
            <person name="Petersen C."/>
        </authorList>
    </citation>
    <scope>NUCLEOTIDE SEQUENCE</scope>
    <source>
        <strain evidence="6">IBT 12815</strain>
    </source>
</reference>
<keyword evidence="7" id="KW-1185">Reference proteome</keyword>
<dbReference type="InterPro" id="IPR053178">
    <property type="entry name" value="Osmoadaptation_assoc"/>
</dbReference>
<dbReference type="InterPro" id="IPR001138">
    <property type="entry name" value="Zn2Cys6_DnaBD"/>
</dbReference>
<protein>
    <recommendedName>
        <fullName evidence="5">Zn(2)-C6 fungal-type domain-containing protein</fullName>
    </recommendedName>
</protein>
<evidence type="ECO:0000256" key="1">
    <source>
        <dbReference type="ARBA" id="ARBA00023015"/>
    </source>
</evidence>
<dbReference type="GeneID" id="81592768"/>
<dbReference type="AlphaFoldDB" id="A0AAD6GUR5"/>
<dbReference type="InterPro" id="IPR036864">
    <property type="entry name" value="Zn2-C6_fun-type_DNA-bd_sf"/>
</dbReference>